<accession>A0ABY4CGX7</accession>
<keyword evidence="1" id="KW-0732">Signal</keyword>
<protein>
    <submittedName>
        <fullName evidence="2">Extracellular solute-binding protein</fullName>
    </submittedName>
</protein>
<dbReference type="Pfam" id="PF01547">
    <property type="entry name" value="SBP_bac_1"/>
    <property type="match status" value="1"/>
</dbReference>
<dbReference type="RefSeq" id="WP_347435381.1">
    <property type="nucleotide sequence ID" value="NZ_CP089291.1"/>
</dbReference>
<gene>
    <name evidence="2" type="ORF">LSG31_12155</name>
</gene>
<proteinExistence type="predicted"/>
<keyword evidence="3" id="KW-1185">Reference proteome</keyword>
<organism evidence="2 3">
    <name type="scientific">Fodinisporobacter ferrooxydans</name>
    <dbReference type="NCBI Taxonomy" id="2901836"/>
    <lineage>
        <taxon>Bacteria</taxon>
        <taxon>Bacillati</taxon>
        <taxon>Bacillota</taxon>
        <taxon>Bacilli</taxon>
        <taxon>Bacillales</taxon>
        <taxon>Alicyclobacillaceae</taxon>
        <taxon>Fodinisporobacter</taxon>
    </lineage>
</organism>
<dbReference type="PANTHER" id="PTHR43649">
    <property type="entry name" value="ARABINOSE-BINDING PROTEIN-RELATED"/>
    <property type="match status" value="1"/>
</dbReference>
<sequence length="439" mass="48620">MKKLTKAIPVCVMTALSLSAVLSGCGTTSTAAGGQNSNSKTVTIWDISTGKQQELVKKVASEFNSKHPGIHADVQFFQNDPYKQKLQIAMGAHNPPDIFYGWGGGILKSYVDANDVYDLTSALNSDPKWKNKFLPSVLKGVTFDGKIYGIPINNVQPVVFNYNKEIFKKYNVTPPKTWDELLKVVQELKSHGISPIALAGKNKWPDLMYEEYLVDRIGGPKAFNAVIQKKPNAWSDPAFIKANTMIQELVKMGAFETGFTSVNFDTGESDALVYTGKAAMQLMGGWDFANILSTDPAYIKNKNFGWFSFPTVQNGKGDPNDIAGNLSNFYSVASASKNIKEDVTYLKDAVLNDTAVKGYIDIGDVPPVKGIEPQLQQNQYGDWLSFIYKLVDKAPNFQMSWDQALPPEEAQALLTNLDQLFLNQITPQQFSDNMNKYIK</sequence>
<dbReference type="EMBL" id="CP089291">
    <property type="protein sequence ID" value="UOF88702.1"/>
    <property type="molecule type" value="Genomic_DNA"/>
</dbReference>
<dbReference type="Gene3D" id="3.40.190.10">
    <property type="entry name" value="Periplasmic binding protein-like II"/>
    <property type="match status" value="2"/>
</dbReference>
<evidence type="ECO:0000313" key="2">
    <source>
        <dbReference type="EMBL" id="UOF88702.1"/>
    </source>
</evidence>
<dbReference type="InterPro" id="IPR006059">
    <property type="entry name" value="SBP"/>
</dbReference>
<name>A0ABY4CGX7_9BACL</name>
<reference evidence="2" key="1">
    <citation type="submission" date="2021-12" db="EMBL/GenBank/DDBJ databases">
        <title>Alicyclobacillaceae gen. nov., sp. nov., isolated from chalcocite enrichment system.</title>
        <authorList>
            <person name="Jiang Z."/>
        </authorList>
    </citation>
    <scope>NUCLEOTIDE SEQUENCE</scope>
    <source>
        <strain evidence="2">MYW30-H2</strain>
    </source>
</reference>
<evidence type="ECO:0000313" key="3">
    <source>
        <dbReference type="Proteomes" id="UP000830167"/>
    </source>
</evidence>
<feature type="chain" id="PRO_5046171634" evidence="1">
    <location>
        <begin position="32"/>
        <end position="439"/>
    </location>
</feature>
<dbReference type="Proteomes" id="UP000830167">
    <property type="component" value="Chromosome"/>
</dbReference>
<evidence type="ECO:0000256" key="1">
    <source>
        <dbReference type="SAM" id="SignalP"/>
    </source>
</evidence>
<dbReference type="PANTHER" id="PTHR43649:SF14">
    <property type="entry name" value="BLR3389 PROTEIN"/>
    <property type="match status" value="1"/>
</dbReference>
<feature type="signal peptide" evidence="1">
    <location>
        <begin position="1"/>
        <end position="31"/>
    </location>
</feature>
<dbReference type="InterPro" id="IPR050490">
    <property type="entry name" value="Bact_solute-bd_prot1"/>
</dbReference>
<dbReference type="SUPFAM" id="SSF53850">
    <property type="entry name" value="Periplasmic binding protein-like II"/>
    <property type="match status" value="1"/>
</dbReference>